<dbReference type="InterPro" id="IPR006564">
    <property type="entry name" value="Znf_PMZ"/>
</dbReference>
<dbReference type="InterPro" id="IPR018289">
    <property type="entry name" value="MULE_transposase_dom"/>
</dbReference>
<dbReference type="OrthoDB" id="645871at2759"/>
<name>A0A5J5A3U7_9ASTE</name>
<dbReference type="FunFam" id="1.25.40.10:FF:000031">
    <property type="entry name" value="Pentatricopeptide repeat-containing protein mitochondrial"/>
    <property type="match status" value="1"/>
</dbReference>
<accession>A0A5J5A3U7</accession>
<dbReference type="Pfam" id="PF13041">
    <property type="entry name" value="PPR_2"/>
    <property type="match status" value="3"/>
</dbReference>
<dbReference type="Pfam" id="PF20431">
    <property type="entry name" value="E_motif"/>
    <property type="match status" value="1"/>
</dbReference>
<dbReference type="FunFam" id="1.25.40.10:FF:000475">
    <property type="entry name" value="Pentatricopeptide repeat-containing protein At5g40410, mitochondrial"/>
    <property type="match status" value="1"/>
</dbReference>
<dbReference type="FunFam" id="1.25.40.10:FF:000381">
    <property type="entry name" value="Pentatricopeptide repeat-containing protein"/>
    <property type="match status" value="2"/>
</dbReference>
<dbReference type="PROSITE" id="PS50966">
    <property type="entry name" value="ZF_SWIM"/>
    <property type="match status" value="1"/>
</dbReference>
<comment type="similarity">
    <text evidence="1">Belongs to the PPR family. PCMP-H subfamily.</text>
</comment>
<feature type="repeat" description="PPR" evidence="7">
    <location>
        <begin position="153"/>
        <end position="187"/>
    </location>
</feature>
<sequence length="1741" mass="197513">MLRGNLLRRFPYNSNFAFSTSTASLVSSQDTLLFNPQNPNHSSKPRPPYLSPLQNLVDQYRTSQSQLNTRSSSQLSEEKPLHVLSSSSEIYDFLVRQYQFSCCHEDAKQLHLQIIKNGFSGDVFLSNTLINLYVRIGELVSAHTLFDEMLSRNSVTWACLISGYTKKDMPNKACILFREMVCAGFAPNHYAIGSALRACQVSGPCGLKFGLQIHGLISKTRYAFDVVFILKEVRHFLLLSSSLICNRRAWVIVSNLILAKIKKSGFLQDLYVGSALVSGFAKFGLLDSAKKIFGQMSERNAVSMNGLMVGLVRQKRGEAAAEVFLEMKDVVQINSDSYVILLSAFAEFSNLEEGRIKGREVHAYVIRTGLCDSKVAIGNGLVNMYSKCCAINDACSVFRLMVDKDSVSWNSMISGFDQNERYEDAITSFFTMRRTGLAPSNFTLISTLSSCGSLGWVGLGKQIHCEGLKFGLDLDVSVSNALLALYAETGCITESQKVFSLMPEYDQVSWNSVIGAFAASEAYVSEAVRYFLEMMRNGWSLNRVTFISILAAVSYLSLHELCCQIHALVLKYRVMDDSAIENALLCCYGKCGEMDDCEKIFATMSDRRDDVSWNSMISGYIHNELLPKAMDLVWLMLQKGHRLDCFTFATVLSACASVATLECGMEVHACGIRACLESDVVVGSALVDMYSKCGRIDYASRFFEKMPVRNVYSWNSMISGYARHGHGDEALVLFTKMKLEGQPPDHVTFVGVLSACSHVGLVEQGFQHFESMSKVYGLAPRMEHFSCMVDLLGRAGELDKIEEFINRMPMKPNVLIWRTALGACGRANGRKTDFGRRAAEMLLELEPQNAVNYVLLSNMYASGGKWEDVAKARDAMREAAVKKEAGCSWVTMKDGVHIFVAGDKSHPDKDAIYEKLRELHRKMRDIGYVPQTKFALYDLELENKEELLSYHSEKLAVAFVLTRKSELPIRIMKNLRVCGDCHSAFKYISKIVGRQIVLRDANRFHHFIDEMLGEPKAKRSKEDVTRVLPRVYNINCKTATFSSRVQLKKSNEGLKQCPCGDWKCYIRYEEDDQTALGSQLVKSETSSLSSSEVVFTPYVGQIFKSDDEAFEYYSNFARKNGFSIRKARSTESQNLGVYRRDFVCYRSGFNQPRKKANVEHPRDRKSVRCGCDAKLYLTKEIVDGVPQWYVSQFSNVHNHELLEDDLVRLLPAYRKIQEADQERILLLSKAGFPVNRIVRVLELEKGVQPGQLPFIEKDVRNFVRTCKKTVQENDALLTEKRETDMLELLEACKTMTGRDEGFVYNFTTDENGKIENIAWSYGDSVRAFSVFGDVVNFDTTYRSITYNMLLGVWFGIDNHGKAIFLGCVLLQDETSQSFSWALQSFVQFMRGGRPQTIVTDIDSGLRDAIAIELPNTKHVICIWQILSKVSSWFSLPLGLQYAEFKSEFNMLYHLENVEDFEHQWNHLVARYGLGSDKHIDLLLSHRASWPYSYIRGYFLARVMTAEYSKSVDTFLKNILNVQTCLHLFFEQVGIAADFGNQSREELLYMPIKTCLPIEEHARGILTPYAFNVLQHEIVLSMQYATTEMANGSYLVRHYKEMEGEWLVIWLSEDEQVHCSCKEFEHSGILCGHSLRVLVVKNYFQIPEKYFPLRWRLESSVVPMDGQIIQNSSDECSQAFHSLTATLFSESLVSKERFDYVHRELTQLLEHVQNMPSQVYISGGSMQVLVKQHIVRFLEMEH</sequence>
<dbReference type="Gene3D" id="1.25.40.10">
    <property type="entry name" value="Tetratricopeptide repeat domain"/>
    <property type="match status" value="7"/>
</dbReference>
<keyword evidence="4 6" id="KW-0863">Zinc-finger</keyword>
<dbReference type="PROSITE" id="PS51375">
    <property type="entry name" value="PPR"/>
    <property type="match status" value="7"/>
</dbReference>
<feature type="repeat" description="PPR" evidence="7">
    <location>
        <begin position="405"/>
        <end position="439"/>
    </location>
</feature>
<evidence type="ECO:0000313" key="10">
    <source>
        <dbReference type="Proteomes" id="UP000325577"/>
    </source>
</evidence>
<dbReference type="GO" id="GO:0009451">
    <property type="term" value="P:RNA modification"/>
    <property type="evidence" value="ECO:0007669"/>
    <property type="project" value="InterPro"/>
</dbReference>
<feature type="repeat" description="PPR" evidence="7">
    <location>
        <begin position="506"/>
        <end position="541"/>
    </location>
</feature>
<dbReference type="SMART" id="SM00575">
    <property type="entry name" value="ZnF_PMZ"/>
    <property type="match status" value="1"/>
</dbReference>
<dbReference type="FunFam" id="1.25.40.10:FF:000366">
    <property type="entry name" value="Pentatricopeptide (PPR) repeat-containing protein"/>
    <property type="match status" value="1"/>
</dbReference>
<feature type="domain" description="SWIM-type" evidence="8">
    <location>
        <begin position="1606"/>
        <end position="1641"/>
    </location>
</feature>
<keyword evidence="2" id="KW-0479">Metal-binding</keyword>
<evidence type="ECO:0000256" key="2">
    <source>
        <dbReference type="ARBA" id="ARBA00022723"/>
    </source>
</evidence>
<evidence type="ECO:0000256" key="6">
    <source>
        <dbReference type="PROSITE-ProRule" id="PRU00325"/>
    </source>
</evidence>
<dbReference type="GO" id="GO:0008270">
    <property type="term" value="F:zinc ion binding"/>
    <property type="evidence" value="ECO:0007669"/>
    <property type="project" value="UniProtKB-KW"/>
</dbReference>
<keyword evidence="10" id="KW-1185">Reference proteome</keyword>
<dbReference type="PANTHER" id="PTHR47926:SF390">
    <property type="entry name" value="TETRATRICOPEPTIDE REPEAT-LIKE SUPERFAMILY PROTEIN"/>
    <property type="match status" value="1"/>
</dbReference>
<feature type="repeat" description="PPR" evidence="7">
    <location>
        <begin position="122"/>
        <end position="152"/>
    </location>
</feature>
<dbReference type="InterPro" id="IPR058778">
    <property type="entry name" value="HTH_FAR1-11-like"/>
</dbReference>
<dbReference type="InterPro" id="IPR032867">
    <property type="entry name" value="DYW_dom"/>
</dbReference>
<evidence type="ECO:0000259" key="8">
    <source>
        <dbReference type="PROSITE" id="PS50966"/>
    </source>
</evidence>
<evidence type="ECO:0000256" key="4">
    <source>
        <dbReference type="ARBA" id="ARBA00022771"/>
    </source>
</evidence>
<reference evidence="9 10" key="1">
    <citation type="submission" date="2019-09" db="EMBL/GenBank/DDBJ databases">
        <title>A chromosome-level genome assembly of the Chinese tupelo Nyssa sinensis.</title>
        <authorList>
            <person name="Yang X."/>
            <person name="Kang M."/>
            <person name="Yang Y."/>
            <person name="Xiong H."/>
            <person name="Wang M."/>
            <person name="Zhang Z."/>
            <person name="Wang Z."/>
            <person name="Wu H."/>
            <person name="Ma T."/>
            <person name="Liu J."/>
            <person name="Xi Z."/>
        </authorList>
    </citation>
    <scope>NUCLEOTIDE SEQUENCE [LARGE SCALE GENOMIC DNA]</scope>
    <source>
        <strain evidence="9">J267</strain>
        <tissue evidence="9">Leaf</tissue>
    </source>
</reference>
<dbReference type="InterPro" id="IPR046960">
    <property type="entry name" value="PPR_At4g14850-like_plant"/>
</dbReference>
<dbReference type="EMBL" id="CM018047">
    <property type="protein sequence ID" value="KAA8524864.1"/>
    <property type="molecule type" value="Genomic_DNA"/>
</dbReference>
<organism evidence="9 10">
    <name type="scientific">Nyssa sinensis</name>
    <dbReference type="NCBI Taxonomy" id="561372"/>
    <lineage>
        <taxon>Eukaryota</taxon>
        <taxon>Viridiplantae</taxon>
        <taxon>Streptophyta</taxon>
        <taxon>Embryophyta</taxon>
        <taxon>Tracheophyta</taxon>
        <taxon>Spermatophyta</taxon>
        <taxon>Magnoliopsida</taxon>
        <taxon>eudicotyledons</taxon>
        <taxon>Gunneridae</taxon>
        <taxon>Pentapetalae</taxon>
        <taxon>asterids</taxon>
        <taxon>Cornales</taxon>
        <taxon>Nyssaceae</taxon>
        <taxon>Nyssa</taxon>
    </lineage>
</organism>
<dbReference type="PANTHER" id="PTHR47926">
    <property type="entry name" value="PENTATRICOPEPTIDE REPEAT-CONTAINING PROTEIN"/>
    <property type="match status" value="1"/>
</dbReference>
<dbReference type="InterPro" id="IPR004330">
    <property type="entry name" value="FAR1_DNA_bnd_dom"/>
</dbReference>
<evidence type="ECO:0000256" key="5">
    <source>
        <dbReference type="ARBA" id="ARBA00022833"/>
    </source>
</evidence>
<dbReference type="Pfam" id="PF14432">
    <property type="entry name" value="DYW_deaminase"/>
    <property type="match status" value="1"/>
</dbReference>
<keyword evidence="3" id="KW-0677">Repeat</keyword>
<dbReference type="FunFam" id="1.25.40.10:FF:001224">
    <property type="entry name" value="Pentatricopeptide repeat-containing protein chloroplastic"/>
    <property type="match status" value="1"/>
</dbReference>
<protein>
    <recommendedName>
        <fullName evidence="8">SWIM-type domain-containing protein</fullName>
    </recommendedName>
</protein>
<dbReference type="Pfam" id="PF10551">
    <property type="entry name" value="MULE"/>
    <property type="match status" value="1"/>
</dbReference>
<dbReference type="Proteomes" id="UP000325577">
    <property type="component" value="Linkage Group LG4"/>
</dbReference>
<feature type="repeat" description="PPR" evidence="7">
    <location>
        <begin position="710"/>
        <end position="744"/>
    </location>
</feature>
<evidence type="ECO:0000313" key="9">
    <source>
        <dbReference type="EMBL" id="KAA8524864.1"/>
    </source>
</evidence>
<dbReference type="InterPro" id="IPR002885">
    <property type="entry name" value="PPR_rpt"/>
</dbReference>
<dbReference type="InterPro" id="IPR046849">
    <property type="entry name" value="E2_motif"/>
</dbReference>
<gene>
    <name evidence="9" type="ORF">F0562_011287</name>
</gene>
<keyword evidence="5" id="KW-0862">Zinc</keyword>
<dbReference type="InterPro" id="IPR011990">
    <property type="entry name" value="TPR-like_helical_dom_sf"/>
</dbReference>
<dbReference type="Pfam" id="PF04434">
    <property type="entry name" value="SWIM"/>
    <property type="match status" value="1"/>
</dbReference>
<dbReference type="InterPro" id="IPR007527">
    <property type="entry name" value="Znf_SWIM"/>
</dbReference>
<dbReference type="Pfam" id="PF26175">
    <property type="entry name" value="HTH_FAR1"/>
    <property type="match status" value="1"/>
</dbReference>
<evidence type="ECO:0000256" key="7">
    <source>
        <dbReference type="PROSITE-ProRule" id="PRU00708"/>
    </source>
</evidence>
<dbReference type="NCBIfam" id="TIGR00756">
    <property type="entry name" value="PPR"/>
    <property type="match status" value="3"/>
</dbReference>
<dbReference type="Pfam" id="PF20430">
    <property type="entry name" value="Eplus_motif"/>
    <property type="match status" value="1"/>
</dbReference>
<evidence type="ECO:0000256" key="3">
    <source>
        <dbReference type="ARBA" id="ARBA00022737"/>
    </source>
</evidence>
<feature type="repeat" description="PPR" evidence="7">
    <location>
        <begin position="269"/>
        <end position="303"/>
    </location>
</feature>
<dbReference type="GO" id="GO:0003723">
    <property type="term" value="F:RNA binding"/>
    <property type="evidence" value="ECO:0007669"/>
    <property type="project" value="InterPro"/>
</dbReference>
<dbReference type="InterPro" id="IPR046848">
    <property type="entry name" value="E_motif"/>
</dbReference>
<feature type="repeat" description="PPR" evidence="7">
    <location>
        <begin position="609"/>
        <end position="643"/>
    </location>
</feature>
<evidence type="ECO:0000256" key="1">
    <source>
        <dbReference type="ARBA" id="ARBA00006643"/>
    </source>
</evidence>
<proteinExistence type="inferred from homology"/>
<dbReference type="Pfam" id="PF01535">
    <property type="entry name" value="PPR"/>
    <property type="match status" value="5"/>
</dbReference>
<dbReference type="Pfam" id="PF03101">
    <property type="entry name" value="FAR1"/>
    <property type="match status" value="1"/>
</dbReference>